<evidence type="ECO:0000256" key="2">
    <source>
        <dbReference type="ARBA" id="ARBA00022670"/>
    </source>
</evidence>
<evidence type="ECO:0000256" key="6">
    <source>
        <dbReference type="PIRSR" id="PIRSR615500-1"/>
    </source>
</evidence>
<dbReference type="InterPro" id="IPR034187">
    <property type="entry name" value="Peptidases_S8_5"/>
</dbReference>
<dbReference type="InterPro" id="IPR036852">
    <property type="entry name" value="Peptidase_S8/S53_dom_sf"/>
</dbReference>
<dbReference type="InterPro" id="IPR000209">
    <property type="entry name" value="Peptidase_S8/S53_dom"/>
</dbReference>
<keyword evidence="4 7" id="KW-0378">Hydrolase</keyword>
<dbReference type="PROSITE" id="PS00138">
    <property type="entry name" value="SUBTILASE_SER"/>
    <property type="match status" value="1"/>
</dbReference>
<comment type="similarity">
    <text evidence="1 7 8">Belongs to the peptidase S8 family.</text>
</comment>
<dbReference type="InterPro" id="IPR050131">
    <property type="entry name" value="Peptidase_S8_subtilisin-like"/>
</dbReference>
<dbReference type="PRINTS" id="PR00723">
    <property type="entry name" value="SUBTILISIN"/>
</dbReference>
<dbReference type="Pfam" id="PF06280">
    <property type="entry name" value="fn3_5"/>
    <property type="match status" value="1"/>
</dbReference>
<evidence type="ECO:0000256" key="7">
    <source>
        <dbReference type="PROSITE-ProRule" id="PRU01240"/>
    </source>
</evidence>
<evidence type="ECO:0000259" key="9">
    <source>
        <dbReference type="Pfam" id="PF00082"/>
    </source>
</evidence>
<feature type="active site" description="Charge relay system" evidence="6 7">
    <location>
        <position position="181"/>
    </location>
</feature>
<dbReference type="GO" id="GO:0004252">
    <property type="term" value="F:serine-type endopeptidase activity"/>
    <property type="evidence" value="ECO:0007669"/>
    <property type="project" value="UniProtKB-UniRule"/>
</dbReference>
<dbReference type="PANTHER" id="PTHR43806:SF66">
    <property type="entry name" value="SERIN ENDOPEPTIDASE"/>
    <property type="match status" value="1"/>
</dbReference>
<dbReference type="PROSITE" id="PS51892">
    <property type="entry name" value="SUBTILASE"/>
    <property type="match status" value="1"/>
</dbReference>
<name>A0A2U3EK77_PURLI</name>
<dbReference type="CDD" id="cd07489">
    <property type="entry name" value="Peptidases_S8_5"/>
    <property type="match status" value="1"/>
</dbReference>
<dbReference type="Pfam" id="PF00082">
    <property type="entry name" value="Peptidase_S8"/>
    <property type="match status" value="1"/>
</dbReference>
<dbReference type="InterPro" id="IPR022398">
    <property type="entry name" value="Peptidase_S8_His-AS"/>
</dbReference>
<dbReference type="Gene3D" id="3.40.50.200">
    <property type="entry name" value="Peptidase S8/S53 domain"/>
    <property type="match status" value="1"/>
</dbReference>
<evidence type="ECO:0000259" key="10">
    <source>
        <dbReference type="Pfam" id="PF06280"/>
    </source>
</evidence>
<organism evidence="11 12">
    <name type="scientific">Purpureocillium lilacinum</name>
    <name type="common">Paecilomyces lilacinus</name>
    <dbReference type="NCBI Taxonomy" id="33203"/>
    <lineage>
        <taxon>Eukaryota</taxon>
        <taxon>Fungi</taxon>
        <taxon>Dikarya</taxon>
        <taxon>Ascomycota</taxon>
        <taxon>Pezizomycotina</taxon>
        <taxon>Sordariomycetes</taxon>
        <taxon>Hypocreomycetidae</taxon>
        <taxon>Hypocreales</taxon>
        <taxon>Ophiocordycipitaceae</taxon>
        <taxon>Purpureocillium</taxon>
    </lineage>
</organism>
<accession>A0A2U3EK77</accession>
<dbReference type="InterPro" id="IPR015500">
    <property type="entry name" value="Peptidase_S8_subtilisin-rel"/>
</dbReference>
<evidence type="ECO:0000256" key="5">
    <source>
        <dbReference type="ARBA" id="ARBA00022825"/>
    </source>
</evidence>
<dbReference type="Gene3D" id="3.50.30.30">
    <property type="match status" value="1"/>
</dbReference>
<dbReference type="CDD" id="cd02124">
    <property type="entry name" value="PA_PoS1_like"/>
    <property type="match status" value="1"/>
</dbReference>
<dbReference type="GO" id="GO:0016020">
    <property type="term" value="C:membrane"/>
    <property type="evidence" value="ECO:0007669"/>
    <property type="project" value="InterPro"/>
</dbReference>
<evidence type="ECO:0000256" key="1">
    <source>
        <dbReference type="ARBA" id="ARBA00011073"/>
    </source>
</evidence>
<dbReference type="SUPFAM" id="SSF52743">
    <property type="entry name" value="Subtilisin-like"/>
    <property type="match status" value="1"/>
</dbReference>
<dbReference type="PROSITE" id="PS00136">
    <property type="entry name" value="SUBTILASE_ASP"/>
    <property type="match status" value="1"/>
</dbReference>
<keyword evidence="2 7" id="KW-0645">Protease</keyword>
<proteinExistence type="inferred from homology"/>
<dbReference type="PROSITE" id="PS00137">
    <property type="entry name" value="SUBTILASE_HIS"/>
    <property type="match status" value="1"/>
</dbReference>
<reference evidence="11 12" key="1">
    <citation type="journal article" date="2016" name="Front. Microbiol.">
        <title>Genome and transcriptome sequences reveal the specific parasitism of the nematophagous Purpureocillium lilacinum 36-1.</title>
        <authorList>
            <person name="Xie J."/>
            <person name="Li S."/>
            <person name="Mo C."/>
            <person name="Xiao X."/>
            <person name="Peng D."/>
            <person name="Wang G."/>
            <person name="Xiao Y."/>
        </authorList>
    </citation>
    <scope>NUCLEOTIDE SEQUENCE [LARGE SCALE GENOMIC DNA]</scope>
    <source>
        <strain evidence="11 12">36-1</strain>
    </source>
</reference>
<evidence type="ECO:0000256" key="8">
    <source>
        <dbReference type="RuleBase" id="RU003355"/>
    </source>
</evidence>
<keyword evidence="5 7" id="KW-0720">Serine protease</keyword>
<sequence>MFNISPALGIQYLKRRDNMWTVALRVAVFAALFATATPFAPRSPEPFIQEYVPGAYLFELEDGHDVSALHNGIETHGIVRMHLDYKLFKGVSVQLHDVRNAHTRAMAMASAAAPAVKNVWPISIFKHPGGDVQVLSNPSGPVLVNDTDDQDDIWSPHRMTQVDKLKAEGITGKGIKIAVIDTGIDYTHPALGGCFGKGCLVSFGRDLVGDEYAGPGDEPAPDDDPRDCEGHGTHVAGIIAARPNPVRFTGAAPGVSLGAYKVFGCNSDTALDVIMAAFHMAYEDGADIITASIGTWSGWAEEPLGVAVSRIVERGVPCVASLGNDGLLGPFFTVSPADATGVIAVGSFDPVFDPLILSVSRYSVDGGEPQVFGYLPVYEPPSVPGQNTWDVKLPLYATSLNTSVARDACDALPDNTPDLSNMVVLIRDGGCPSFTKAQNVIAKGAKYMLVYGGGRSIYPMLTFPVGTAITGAGMVLPEAGEVMVAALKAGHNVTVDMASPGKAGYMLFKIKKTSTGGRVAAESTWGPDWRMEMNPTVGTPGNEIVSTWLNNTYAIRSGTSMATPLMAGIMALIAESRGTLDPALMMKLLSATANPQLYNAGHGFVEGQLAPAFSQGAGLVQAHDAAHAATILEPSSLSFNDTTHFQERLSFFLSNRDTHEIIYTVSHVPTRTVYTLSETYSVDPSPMVTPYAFVDSHATLEFSETKITLKPGHRKEVSVTAQPPKDVDARRLALWSGYIAINGTDGTSLSLPYQGMTGSLRNATVLGPNGTVFVALKSKSNRWVPVVLEPNSTVTLPPPGQWKLGDDVFGVAVNNALGSPQIRAYLVPLTTCPPKNLTVDDPLGSGKFKTIGQPYGMPMRWVGRQGHLIPFDGGLASGDYAPPGKYKFVVYELHLYGDETKLEDWDVAESQAFKIRYKD</sequence>
<evidence type="ECO:0000256" key="3">
    <source>
        <dbReference type="ARBA" id="ARBA00022729"/>
    </source>
</evidence>
<dbReference type="AlphaFoldDB" id="A0A2U3EK77"/>
<keyword evidence="3" id="KW-0732">Signal</keyword>
<feature type="active site" description="Charge relay system" evidence="6 7">
    <location>
        <position position="560"/>
    </location>
</feature>
<comment type="caution">
    <text evidence="11">The sequence shown here is derived from an EMBL/GenBank/DDBJ whole genome shotgun (WGS) entry which is preliminary data.</text>
</comment>
<feature type="domain" description="Peptidase S8/S53" evidence="9">
    <location>
        <begin position="172"/>
        <end position="599"/>
    </location>
</feature>
<dbReference type="Proteomes" id="UP000245956">
    <property type="component" value="Unassembled WGS sequence"/>
</dbReference>
<dbReference type="EMBL" id="LCWV01000003">
    <property type="protein sequence ID" value="PWI74882.1"/>
    <property type="molecule type" value="Genomic_DNA"/>
</dbReference>
<gene>
    <name evidence="11" type="ORF">PCL_08196</name>
</gene>
<protein>
    <submittedName>
        <fullName evidence="11">Subtilisin-like serine protease PR1C</fullName>
    </submittedName>
</protein>
<evidence type="ECO:0000313" key="11">
    <source>
        <dbReference type="EMBL" id="PWI74882.1"/>
    </source>
</evidence>
<dbReference type="GO" id="GO:0006508">
    <property type="term" value="P:proteolysis"/>
    <property type="evidence" value="ECO:0007669"/>
    <property type="project" value="UniProtKB-KW"/>
</dbReference>
<dbReference type="PANTHER" id="PTHR43806">
    <property type="entry name" value="PEPTIDASE S8"/>
    <property type="match status" value="1"/>
</dbReference>
<evidence type="ECO:0000256" key="4">
    <source>
        <dbReference type="ARBA" id="ARBA00022801"/>
    </source>
</evidence>
<dbReference type="InterPro" id="IPR023827">
    <property type="entry name" value="Peptidase_S8_Asp-AS"/>
</dbReference>
<dbReference type="InterPro" id="IPR023828">
    <property type="entry name" value="Peptidase_S8_Ser-AS"/>
</dbReference>
<dbReference type="InterPro" id="IPR010435">
    <property type="entry name" value="C5a/SBT2-like_Fn3"/>
</dbReference>
<feature type="active site" description="Charge relay system" evidence="6 7">
    <location>
        <position position="231"/>
    </location>
</feature>
<feature type="domain" description="C5a peptidase/Subtilisin-like protease SBT2-like Fn3-like" evidence="10">
    <location>
        <begin position="638"/>
        <end position="753"/>
    </location>
</feature>
<evidence type="ECO:0000313" key="12">
    <source>
        <dbReference type="Proteomes" id="UP000245956"/>
    </source>
</evidence>